<evidence type="ECO:0000313" key="2">
    <source>
        <dbReference type="Proteomes" id="UP000662904"/>
    </source>
</evidence>
<dbReference type="InterPro" id="IPR020037">
    <property type="entry name" value="DUF4312"/>
</dbReference>
<proteinExistence type="predicted"/>
<reference evidence="1" key="1">
    <citation type="submission" date="2020-07" db="EMBL/GenBank/DDBJ databases">
        <title>Koleobacter methoxysyntrophicus gen. nov., sp. nov., a novel anaerobic bacterium isolated from deep subsurface oil field and proposal of Koleobacterales ord. nov. in the phylum Firmicutes.</title>
        <authorList>
            <person name="Sakamoto S."/>
            <person name="Tamaki H."/>
        </authorList>
    </citation>
    <scope>NUCLEOTIDE SEQUENCE</scope>
    <source>
        <strain evidence="1">NRmbB1</strain>
    </source>
</reference>
<evidence type="ECO:0008006" key="3">
    <source>
        <dbReference type="Google" id="ProtNLM"/>
    </source>
</evidence>
<sequence length="100" mass="11867">MTQRQCMKTVQKDFILESSGKSKEEVFGNMFAVLRRRVYREVPGVVLHMEPLEVYILDENKQDYTERFLWLFMPRKKSSYTIKARVVVLIKYIELSNGEG</sequence>
<dbReference type="AlphaFoldDB" id="A0A8A0RK55"/>
<accession>A0A8A0RK55</accession>
<dbReference type="KEGG" id="kme:H0A61_00238"/>
<gene>
    <name evidence="1" type="ORF">H0A61_00238</name>
</gene>
<name>A0A8A0RK55_9FIRM</name>
<dbReference type="EMBL" id="CP059066">
    <property type="protein sequence ID" value="QSQ07919.1"/>
    <property type="molecule type" value="Genomic_DNA"/>
</dbReference>
<organism evidence="1 2">
    <name type="scientific">Koleobacter methoxysyntrophicus</name>
    <dbReference type="NCBI Taxonomy" id="2751313"/>
    <lineage>
        <taxon>Bacteria</taxon>
        <taxon>Bacillati</taxon>
        <taxon>Bacillota</taxon>
        <taxon>Clostridia</taxon>
        <taxon>Koleobacterales</taxon>
        <taxon>Koleobacteraceae</taxon>
        <taxon>Koleobacter</taxon>
    </lineage>
</organism>
<keyword evidence="2" id="KW-1185">Reference proteome</keyword>
<dbReference type="Proteomes" id="UP000662904">
    <property type="component" value="Chromosome"/>
</dbReference>
<dbReference type="Pfam" id="PF14189">
    <property type="entry name" value="DUF4312"/>
    <property type="match status" value="1"/>
</dbReference>
<protein>
    <recommendedName>
        <fullName evidence="3">DUF4312 family protein</fullName>
    </recommendedName>
</protein>
<evidence type="ECO:0000313" key="1">
    <source>
        <dbReference type="EMBL" id="QSQ07919.1"/>
    </source>
</evidence>